<name>A0A7C1AZB8_9BACT</name>
<protein>
    <submittedName>
        <fullName evidence="5">Menaquinone biosynthesis decarboxylase</fullName>
    </submittedName>
</protein>
<evidence type="ECO:0000259" key="3">
    <source>
        <dbReference type="Pfam" id="PF20695"/>
    </source>
</evidence>
<dbReference type="InterPro" id="IPR022390">
    <property type="entry name" value="HBDC"/>
</dbReference>
<feature type="domain" description="3-octaprenyl-4-hydroxybenzoate carboxy-lyase-like C-terminal" evidence="4">
    <location>
        <begin position="328"/>
        <end position="457"/>
    </location>
</feature>
<dbReference type="InterPro" id="IPR049383">
    <property type="entry name" value="UbiD-like_N"/>
</dbReference>
<dbReference type="Gene3D" id="3.40.1670.10">
    <property type="entry name" value="UbiD C-terminal domain-like"/>
    <property type="match status" value="2"/>
</dbReference>
<sequence length="620" mass="70411">MKKRAYRDLREFVHELELNGELLRITAPVSNNLEITEITDIVCKSPAGGVALLFENVTGYDFPVLTNAFGSYRRICMALGVDDLEELANRLRTFLELEPPKSVKDGMRIFKAIGKALQFFPRRFRGNPPCQNIVRKGNLVNLGLLPVLKCWPKDGGPFITLPVVITKSLDTGKRNAGMYRLQVYNNRTTGMHWHIHKDGSHYFQEYRRKGIKMPVAVALGTDPATTYAATAPLPRGIDEILFAGFIREKPVPMARCVTIDMEVPATAEFVLEGYVLPDEFRIEGPFGDHTGYYSLEDKYPVFHITAMTYRRGAIYPATIVGRPPMEDCYLAKATERLFLPLIKMVFPEIVDYWLPWEGVFHNITVVFIDKLYPAQAHKVMCGMWSQGQMAFCKIIVVADADLPMLKADDQEKAVIIVRHLLNTLDFDSDLFFSEGILDVLDHSAPHPLYGSKLGIDATRRLSSEKKRNQKTALLTPPPPEQVERVLHDIDGRITSIHVPDIDTLHKPILINLHKDGTISMQKLAPILLEHPDLKFYSIFVVLDDGIDLKDYSLVFWKLFNNVDPKRDVTVRKGRIVIDATKKGPEDGHNRPWPEDIVMDPDVKERVRKRAAELGIEKFLR</sequence>
<dbReference type="NCBIfam" id="TIGR00148">
    <property type="entry name" value="UbiD family decarboxylase"/>
    <property type="match status" value="1"/>
</dbReference>
<comment type="similarity">
    <text evidence="1">Belongs to the UbiD family.</text>
</comment>
<dbReference type="GO" id="GO:0005829">
    <property type="term" value="C:cytosol"/>
    <property type="evidence" value="ECO:0007669"/>
    <property type="project" value="TreeGrafter"/>
</dbReference>
<dbReference type="GO" id="GO:0008694">
    <property type="term" value="F:4-hydroxy-3-polyprenylbenzoate decarboxylase activity"/>
    <property type="evidence" value="ECO:0007669"/>
    <property type="project" value="TreeGrafter"/>
</dbReference>
<dbReference type="Pfam" id="PF01977">
    <property type="entry name" value="UbiD"/>
    <property type="match status" value="1"/>
</dbReference>
<proteinExistence type="inferred from homology"/>
<dbReference type="NCBIfam" id="TIGR03701">
    <property type="entry name" value="mena_SCO4490"/>
    <property type="match status" value="1"/>
</dbReference>
<dbReference type="Pfam" id="PF20696">
    <property type="entry name" value="UbiD_C"/>
    <property type="match status" value="2"/>
</dbReference>
<reference evidence="5" key="1">
    <citation type="journal article" date="2020" name="mSystems">
        <title>Genome- and Community-Level Interaction Insights into Carbon Utilization and Element Cycling Functions of Hydrothermarchaeota in Hydrothermal Sediment.</title>
        <authorList>
            <person name="Zhou Z."/>
            <person name="Liu Y."/>
            <person name="Xu W."/>
            <person name="Pan J."/>
            <person name="Luo Z.H."/>
            <person name="Li M."/>
        </authorList>
    </citation>
    <scope>NUCLEOTIDE SEQUENCE [LARGE SCALE GENOMIC DNA]</scope>
    <source>
        <strain evidence="5">HyVt-19</strain>
    </source>
</reference>
<dbReference type="InterPro" id="IPR002830">
    <property type="entry name" value="UbiD"/>
</dbReference>
<dbReference type="GO" id="GO:0006744">
    <property type="term" value="P:ubiquinone biosynthetic process"/>
    <property type="evidence" value="ECO:0007669"/>
    <property type="project" value="TreeGrafter"/>
</dbReference>
<feature type="domain" description="3-octaprenyl-4-hydroxybenzoate carboxy-lyase-like C-terminal" evidence="4">
    <location>
        <begin position="493"/>
        <end position="573"/>
    </location>
</feature>
<evidence type="ECO:0000313" key="5">
    <source>
        <dbReference type="EMBL" id="HDL90656.1"/>
    </source>
</evidence>
<dbReference type="PANTHER" id="PTHR30108">
    <property type="entry name" value="3-OCTAPRENYL-4-HYDROXYBENZOATE CARBOXY-LYASE-RELATED"/>
    <property type="match status" value="1"/>
</dbReference>
<gene>
    <name evidence="5" type="ORF">ENG14_07110</name>
</gene>
<dbReference type="SUPFAM" id="SSF143968">
    <property type="entry name" value="UbiD C-terminal domain-like"/>
    <property type="match status" value="2"/>
</dbReference>
<dbReference type="Proteomes" id="UP000886355">
    <property type="component" value="Unassembled WGS sequence"/>
</dbReference>
<comment type="caution">
    <text evidence="5">The sequence shown here is derived from an EMBL/GenBank/DDBJ whole genome shotgun (WGS) entry which is preliminary data.</text>
</comment>
<accession>A0A7C1AZB8</accession>
<dbReference type="AlphaFoldDB" id="A0A7C1AZB8"/>
<dbReference type="EMBL" id="DQZW01000338">
    <property type="protein sequence ID" value="HDL90656.1"/>
    <property type="molecule type" value="Genomic_DNA"/>
</dbReference>
<organism evidence="5">
    <name type="scientific">Thermodesulforhabdus norvegica</name>
    <dbReference type="NCBI Taxonomy" id="39841"/>
    <lineage>
        <taxon>Bacteria</taxon>
        <taxon>Pseudomonadati</taxon>
        <taxon>Thermodesulfobacteriota</taxon>
        <taxon>Syntrophobacteria</taxon>
        <taxon>Syntrophobacterales</taxon>
        <taxon>Thermodesulforhabdaceae</taxon>
        <taxon>Thermodesulforhabdus</taxon>
    </lineage>
</organism>
<evidence type="ECO:0000259" key="4">
    <source>
        <dbReference type="Pfam" id="PF20696"/>
    </source>
</evidence>
<evidence type="ECO:0000259" key="2">
    <source>
        <dbReference type="Pfam" id="PF01977"/>
    </source>
</evidence>
<dbReference type="PANTHER" id="PTHR30108:SF17">
    <property type="entry name" value="FERULIC ACID DECARBOXYLASE 1"/>
    <property type="match status" value="1"/>
</dbReference>
<feature type="domain" description="3-octaprenyl-4-hydroxybenzoate carboxy-lyase-like Rift-related" evidence="2">
    <location>
        <begin position="126"/>
        <end position="323"/>
    </location>
</feature>
<dbReference type="SUPFAM" id="SSF50475">
    <property type="entry name" value="FMN-binding split barrel"/>
    <property type="match status" value="1"/>
</dbReference>
<dbReference type="InterPro" id="IPR048304">
    <property type="entry name" value="UbiD_Rift_dom"/>
</dbReference>
<feature type="domain" description="3-octaprenyl-4-hydroxybenzoate carboxy-lyase-like N-terminal" evidence="3">
    <location>
        <begin position="15"/>
        <end position="90"/>
    </location>
</feature>
<dbReference type="Pfam" id="PF20695">
    <property type="entry name" value="UbiD_N"/>
    <property type="match status" value="1"/>
</dbReference>
<evidence type="ECO:0000256" key="1">
    <source>
        <dbReference type="ARBA" id="ARBA00010021"/>
    </source>
</evidence>
<dbReference type="InterPro" id="IPR049381">
    <property type="entry name" value="UbiD-like_C"/>
</dbReference>